<dbReference type="EMBL" id="HBFQ01033203">
    <property type="protein sequence ID" value="CAD8849006.1"/>
    <property type="molecule type" value="Transcribed_RNA"/>
</dbReference>
<dbReference type="GO" id="GO:0005730">
    <property type="term" value="C:nucleolus"/>
    <property type="evidence" value="ECO:0007669"/>
    <property type="project" value="TreeGrafter"/>
</dbReference>
<dbReference type="Pfam" id="PF08555">
    <property type="entry name" value="FAM32A"/>
    <property type="match status" value="1"/>
</dbReference>
<dbReference type="PANTHER" id="PTHR13282">
    <property type="entry name" value="PROTEIN FAM32A"/>
    <property type="match status" value="1"/>
</dbReference>
<dbReference type="InterPro" id="IPR013865">
    <property type="entry name" value="FAM32A"/>
</dbReference>
<gene>
    <name evidence="2" type="ORF">NSCI0253_LOCUS23356</name>
</gene>
<sequence>MSSSDSAYNTVIRSSLKLKGSQLSEVGTKTRKRRKTEQEEEIEALKALARQKEEEEQALAKAATIAATPAERSVRLAREKRTKDRVKEAIQYTHRQRMDRFNLHLGSLSEHFDIPKVGPG</sequence>
<feature type="coiled-coil region" evidence="1">
    <location>
        <begin position="35"/>
        <end position="65"/>
    </location>
</feature>
<proteinExistence type="predicted"/>
<name>A0A7S1F8D1_NOCSC</name>
<keyword evidence="1" id="KW-0175">Coiled coil</keyword>
<protein>
    <submittedName>
        <fullName evidence="2">Uncharacterized protein</fullName>
    </submittedName>
</protein>
<reference evidence="2" key="1">
    <citation type="submission" date="2021-01" db="EMBL/GenBank/DDBJ databases">
        <authorList>
            <person name="Corre E."/>
            <person name="Pelletier E."/>
            <person name="Niang G."/>
            <person name="Scheremetjew M."/>
            <person name="Finn R."/>
            <person name="Kale V."/>
            <person name="Holt S."/>
            <person name="Cochrane G."/>
            <person name="Meng A."/>
            <person name="Brown T."/>
            <person name="Cohen L."/>
        </authorList>
    </citation>
    <scope>NUCLEOTIDE SEQUENCE</scope>
</reference>
<evidence type="ECO:0000313" key="2">
    <source>
        <dbReference type="EMBL" id="CAD8849006.1"/>
    </source>
</evidence>
<dbReference type="PANTHER" id="PTHR13282:SF6">
    <property type="entry name" value="PROTEIN FAM32A"/>
    <property type="match status" value="1"/>
</dbReference>
<dbReference type="AlphaFoldDB" id="A0A7S1F8D1"/>
<organism evidence="2">
    <name type="scientific">Noctiluca scintillans</name>
    <name type="common">Sea sparkle</name>
    <name type="synonym">Red tide dinoflagellate</name>
    <dbReference type="NCBI Taxonomy" id="2966"/>
    <lineage>
        <taxon>Eukaryota</taxon>
        <taxon>Sar</taxon>
        <taxon>Alveolata</taxon>
        <taxon>Dinophyceae</taxon>
        <taxon>Noctilucales</taxon>
        <taxon>Noctilucaceae</taxon>
        <taxon>Noctiluca</taxon>
    </lineage>
</organism>
<evidence type="ECO:0000256" key="1">
    <source>
        <dbReference type="SAM" id="Coils"/>
    </source>
</evidence>
<accession>A0A7S1F8D1</accession>